<dbReference type="GO" id="GO:0071111">
    <property type="term" value="F:cyclic-guanylate-specific phosphodiesterase activity"/>
    <property type="evidence" value="ECO:0007669"/>
    <property type="project" value="UniProtKB-EC"/>
</dbReference>
<reference evidence="5 6" key="1">
    <citation type="submission" date="2019-02" db="EMBL/GenBank/DDBJ databases">
        <title>Deep-cultivation of Planctomycetes and their phenomic and genomic characterization uncovers novel biology.</title>
        <authorList>
            <person name="Wiegand S."/>
            <person name="Jogler M."/>
            <person name="Boedeker C."/>
            <person name="Pinto D."/>
            <person name="Vollmers J."/>
            <person name="Rivas-Marin E."/>
            <person name="Kohn T."/>
            <person name="Peeters S.H."/>
            <person name="Heuer A."/>
            <person name="Rast P."/>
            <person name="Oberbeckmann S."/>
            <person name="Bunk B."/>
            <person name="Jeske O."/>
            <person name="Meyerdierks A."/>
            <person name="Storesund J.E."/>
            <person name="Kallscheuer N."/>
            <person name="Luecker S."/>
            <person name="Lage O.M."/>
            <person name="Pohl T."/>
            <person name="Merkel B.J."/>
            <person name="Hornburger P."/>
            <person name="Mueller R.-W."/>
            <person name="Bruemmer F."/>
            <person name="Labrenz M."/>
            <person name="Spormann A.M."/>
            <person name="Op den Camp H."/>
            <person name="Overmann J."/>
            <person name="Amann R."/>
            <person name="Jetten M.S.M."/>
            <person name="Mascher T."/>
            <person name="Medema M.H."/>
            <person name="Devos D.P."/>
            <person name="Kaster A.-K."/>
            <person name="Ovreas L."/>
            <person name="Rohde M."/>
            <person name="Galperin M.Y."/>
            <person name="Jogler C."/>
        </authorList>
    </citation>
    <scope>NUCLEOTIDE SEQUENCE [LARGE SCALE GENOMIC DNA]</scope>
    <source>
        <strain evidence="5 6">Pla133</strain>
    </source>
</reference>
<dbReference type="InterPro" id="IPR000160">
    <property type="entry name" value="GGDEF_dom"/>
</dbReference>
<dbReference type="Pfam" id="PF00563">
    <property type="entry name" value="EAL"/>
    <property type="match status" value="1"/>
</dbReference>
<keyword evidence="6" id="KW-1185">Reference proteome</keyword>
<dbReference type="InterPro" id="IPR029787">
    <property type="entry name" value="Nucleotide_cyclase"/>
</dbReference>
<dbReference type="SMART" id="SM00052">
    <property type="entry name" value="EAL"/>
    <property type="match status" value="1"/>
</dbReference>
<feature type="domain" description="GGDEF" evidence="4">
    <location>
        <begin position="234"/>
        <end position="375"/>
    </location>
</feature>
<evidence type="ECO:0000259" key="2">
    <source>
        <dbReference type="PROSITE" id="PS50110"/>
    </source>
</evidence>
<dbReference type="Gene3D" id="3.40.50.2300">
    <property type="match status" value="1"/>
</dbReference>
<dbReference type="InterPro" id="IPR052155">
    <property type="entry name" value="Biofilm_reg_signaling"/>
</dbReference>
<dbReference type="RefSeq" id="WP_145061979.1">
    <property type="nucleotide sequence ID" value="NZ_CP036287.1"/>
</dbReference>
<sequence length="645" mass="71080">MHALPAQRPIRILIVDDNPAIHEDIKKALQGTELNPALDDLRSLVLGEPSASPRANPVAAAMLFDSAFQGEDALRAVQQAVAADDRFAVAFVDMRMPPGWDGLETIERLWQADADLQIILCTAFSDHSWSEMYERLGSSDQLLVLKKPFDAIAACQMAHALVGKWNRTREADDRLIALESANRRLADEIEQRRGAEERLIRGSLYDSLTDLPNRALLSDRLEHVVARASREADLNYAVLFLDLDDFKVVNDSLGHDVGDRLLIEVAARIQACIRKSDSASPVDENVAARLGGDEFVVLLEGMTDERDSSIVAQRLIDTVGAPFEIDGHDLRPSVSVGVVNGRGRAGSAVDLLRDADTALYRAKRGGKACVAIFDDELRRQAVARQRIESDLRRSIEQDELFLQYQPIIELDTGAVLGFEALVRWRNDRQVVIPPREFVPIAEETGLILPLGNWVLERACAQVAEWRSRGLSHALSVNINVSKKQLAASDFADRVQSALRNHGLQRGDINLELTETLLMDSFGHGAMVLRDLEERGVQFHVDEFGTGLSSLSYLNCLPFSALKLDPSFLSSLPSGEANQATIQAIVQMAHARGLKLIAEGVETAEQLEILQALGCDYGQGYHFSHPLDADLVEAYIEGKPSTRRAG</sequence>
<dbReference type="SUPFAM" id="SSF55073">
    <property type="entry name" value="Nucleotide cyclase"/>
    <property type="match status" value="1"/>
</dbReference>
<dbReference type="NCBIfam" id="TIGR00254">
    <property type="entry name" value="GGDEF"/>
    <property type="match status" value="1"/>
</dbReference>
<dbReference type="InterPro" id="IPR035919">
    <property type="entry name" value="EAL_sf"/>
</dbReference>
<feature type="domain" description="Response regulatory" evidence="2">
    <location>
        <begin position="11"/>
        <end position="162"/>
    </location>
</feature>
<dbReference type="InterPro" id="IPR001633">
    <property type="entry name" value="EAL_dom"/>
</dbReference>
<dbReference type="SUPFAM" id="SSF141868">
    <property type="entry name" value="EAL domain-like"/>
    <property type="match status" value="1"/>
</dbReference>
<keyword evidence="5" id="KW-0378">Hydrolase</keyword>
<dbReference type="Pfam" id="PF00990">
    <property type="entry name" value="GGDEF"/>
    <property type="match status" value="1"/>
</dbReference>
<feature type="modified residue" description="4-aspartylphosphate" evidence="1">
    <location>
        <position position="93"/>
    </location>
</feature>
<dbReference type="KEGG" id="pbap:Pla133_04740"/>
<dbReference type="EC" id="3.1.4.52" evidence="5"/>
<evidence type="ECO:0000259" key="3">
    <source>
        <dbReference type="PROSITE" id="PS50883"/>
    </source>
</evidence>
<proteinExistence type="predicted"/>
<protein>
    <submittedName>
        <fullName evidence="5">Cyclic di-GMP phosphodiesterase Gmr</fullName>
        <ecNumber evidence="5">3.1.4.52</ecNumber>
    </submittedName>
</protein>
<dbReference type="CDD" id="cd01948">
    <property type="entry name" value="EAL"/>
    <property type="match status" value="1"/>
</dbReference>
<dbReference type="InterPro" id="IPR043128">
    <property type="entry name" value="Rev_trsase/Diguanyl_cyclase"/>
</dbReference>
<organism evidence="5 6">
    <name type="scientific">Engelhardtia mirabilis</name>
    <dbReference type="NCBI Taxonomy" id="2528011"/>
    <lineage>
        <taxon>Bacteria</taxon>
        <taxon>Pseudomonadati</taxon>
        <taxon>Planctomycetota</taxon>
        <taxon>Planctomycetia</taxon>
        <taxon>Planctomycetia incertae sedis</taxon>
        <taxon>Engelhardtia</taxon>
    </lineage>
</organism>
<feature type="domain" description="EAL" evidence="3">
    <location>
        <begin position="384"/>
        <end position="639"/>
    </location>
</feature>
<dbReference type="PANTHER" id="PTHR44757">
    <property type="entry name" value="DIGUANYLATE CYCLASE DGCP"/>
    <property type="match status" value="1"/>
</dbReference>
<dbReference type="GO" id="GO:0000160">
    <property type="term" value="P:phosphorelay signal transduction system"/>
    <property type="evidence" value="ECO:0007669"/>
    <property type="project" value="InterPro"/>
</dbReference>
<dbReference type="InterPro" id="IPR001789">
    <property type="entry name" value="Sig_transdc_resp-reg_receiver"/>
</dbReference>
<dbReference type="EMBL" id="CP036287">
    <property type="protein sequence ID" value="QDU65409.1"/>
    <property type="molecule type" value="Genomic_DNA"/>
</dbReference>
<dbReference type="AlphaFoldDB" id="A0A518BEI9"/>
<name>A0A518BEI9_9BACT</name>
<dbReference type="SMART" id="SM00267">
    <property type="entry name" value="GGDEF"/>
    <property type="match status" value="1"/>
</dbReference>
<evidence type="ECO:0000259" key="4">
    <source>
        <dbReference type="PROSITE" id="PS50887"/>
    </source>
</evidence>
<dbReference type="PROSITE" id="PS50887">
    <property type="entry name" value="GGDEF"/>
    <property type="match status" value="1"/>
</dbReference>
<dbReference type="CDD" id="cd01949">
    <property type="entry name" value="GGDEF"/>
    <property type="match status" value="1"/>
</dbReference>
<gene>
    <name evidence="5" type="primary">gmr_1</name>
    <name evidence="5" type="ORF">Pla133_04740</name>
</gene>
<evidence type="ECO:0000256" key="1">
    <source>
        <dbReference type="PROSITE-ProRule" id="PRU00169"/>
    </source>
</evidence>
<dbReference type="PROSITE" id="PS50110">
    <property type="entry name" value="RESPONSE_REGULATORY"/>
    <property type="match status" value="1"/>
</dbReference>
<dbReference type="Gene3D" id="3.20.20.450">
    <property type="entry name" value="EAL domain"/>
    <property type="match status" value="1"/>
</dbReference>
<dbReference type="PROSITE" id="PS50883">
    <property type="entry name" value="EAL"/>
    <property type="match status" value="1"/>
</dbReference>
<dbReference type="PANTHER" id="PTHR44757:SF2">
    <property type="entry name" value="BIOFILM ARCHITECTURE MAINTENANCE PROTEIN MBAA"/>
    <property type="match status" value="1"/>
</dbReference>
<accession>A0A518BEI9</accession>
<keyword evidence="1" id="KW-0597">Phosphoprotein</keyword>
<evidence type="ECO:0000313" key="5">
    <source>
        <dbReference type="EMBL" id="QDU65409.1"/>
    </source>
</evidence>
<dbReference type="Proteomes" id="UP000316921">
    <property type="component" value="Chromosome"/>
</dbReference>
<evidence type="ECO:0000313" key="6">
    <source>
        <dbReference type="Proteomes" id="UP000316921"/>
    </source>
</evidence>
<dbReference type="InterPro" id="IPR011006">
    <property type="entry name" value="CheY-like_superfamily"/>
</dbReference>
<dbReference type="SUPFAM" id="SSF52172">
    <property type="entry name" value="CheY-like"/>
    <property type="match status" value="1"/>
</dbReference>
<dbReference type="Gene3D" id="3.30.70.270">
    <property type="match status" value="1"/>
</dbReference>